<accession>A0A2W5TCI8</accession>
<dbReference type="SUPFAM" id="SSF49373">
    <property type="entry name" value="Invasin/intimin cell-adhesion fragments"/>
    <property type="match status" value="2"/>
</dbReference>
<dbReference type="PROSITE" id="PS51257">
    <property type="entry name" value="PROKAR_LIPOPROTEIN"/>
    <property type="match status" value="1"/>
</dbReference>
<protein>
    <recommendedName>
        <fullName evidence="3">Big-1 domain-containing protein</fullName>
    </recommendedName>
</protein>
<sequence>MRRLSLTAVFTFASLFSACEPQKVEPILQLTPSPRTIDGNGQKSTVRVFAVDSAGKPGTGTVAVTSSLGSLKDGVELTLAEGAASAVFECDRATDPTCAGTVKLTGTWNGLTAEATVTIGAAPVDAGIDAGVDAGIDAGMMLGDAGVAVTTDKTQLIAGIGDSAVITAVFINNGAPAANESLTFSTMVGRLGPVGGAAVGTSFVVVTDGNGRAQAQLLADGTATGQALVRVTSDDGQTGTTSVVIVNVTQVSYISTTCPQTATNCNLMGLQNSGFNETAQLKFRVSDNVNVGVPGVPVAFSLINAPAGTTVEPMAVTNALGEVSPTVRAGTTVGTFSVYASVLNNTLSVTSPTIGVRGAKASNRGFTLRCDRVNLATLASPNPPLPLTQTCTVGLVDRYGNPVGTGTQVRLNSEAGTVPNNVTTQPFAPGNPSEGIGSFTFQTIGTYPPLDVPPFPADATQYPFPRASEPSRAEGPLTKNPRDGVVTIIAYLQGEEDFRDDNSNGVRDGTEQFIDQGEPFVDRNDNNMWDVGEFFVDTPPSDGGLPNGIWDGPNGVWDSNAQIWAEFKLLYTGEAGSEAGTNCVLNEAGNPSLPNSYGTLGLLQTKTIPLLITDDNLNRVEAGSFVGVRFAPQARGGVQLMSVNTGLDGYGFGYERRLVSADLTSDCSTTEPRCVWRSIFGGWQSPIGSAQLTGAAPPEMPVAQTLTVETTTRGIVTTCLASGIVQ</sequence>
<name>A0A2W5TCI8_9BACT</name>
<proteinExistence type="predicted"/>
<dbReference type="Gene3D" id="2.60.40.10">
    <property type="entry name" value="Immunoglobulins"/>
    <property type="match status" value="3"/>
</dbReference>
<dbReference type="AlphaFoldDB" id="A0A2W5TCI8"/>
<comment type="caution">
    <text evidence="1">The sequence shown here is derived from an EMBL/GenBank/DDBJ whole genome shotgun (WGS) entry which is preliminary data.</text>
</comment>
<evidence type="ECO:0000313" key="1">
    <source>
        <dbReference type="EMBL" id="PZR09105.1"/>
    </source>
</evidence>
<dbReference type="EMBL" id="QFQP01000022">
    <property type="protein sequence ID" value="PZR09105.1"/>
    <property type="molecule type" value="Genomic_DNA"/>
</dbReference>
<evidence type="ECO:0008006" key="3">
    <source>
        <dbReference type="Google" id="ProtNLM"/>
    </source>
</evidence>
<dbReference type="InterPro" id="IPR013783">
    <property type="entry name" value="Ig-like_fold"/>
</dbReference>
<dbReference type="Proteomes" id="UP000249061">
    <property type="component" value="Unassembled WGS sequence"/>
</dbReference>
<evidence type="ECO:0000313" key="2">
    <source>
        <dbReference type="Proteomes" id="UP000249061"/>
    </source>
</evidence>
<reference evidence="1 2" key="1">
    <citation type="submission" date="2017-08" db="EMBL/GenBank/DDBJ databases">
        <title>Infants hospitalized years apart are colonized by the same room-sourced microbial strains.</title>
        <authorList>
            <person name="Brooks B."/>
            <person name="Olm M.R."/>
            <person name="Firek B.A."/>
            <person name="Baker R."/>
            <person name="Thomas B.C."/>
            <person name="Morowitz M.J."/>
            <person name="Banfield J.F."/>
        </authorList>
    </citation>
    <scope>NUCLEOTIDE SEQUENCE [LARGE SCALE GENOMIC DNA]</scope>
    <source>
        <strain evidence="1">S2_003_000_R2_14</strain>
    </source>
</reference>
<organism evidence="1 2">
    <name type="scientific">Archangium gephyra</name>
    <dbReference type="NCBI Taxonomy" id="48"/>
    <lineage>
        <taxon>Bacteria</taxon>
        <taxon>Pseudomonadati</taxon>
        <taxon>Myxococcota</taxon>
        <taxon>Myxococcia</taxon>
        <taxon>Myxococcales</taxon>
        <taxon>Cystobacterineae</taxon>
        <taxon>Archangiaceae</taxon>
        <taxon>Archangium</taxon>
    </lineage>
</organism>
<gene>
    <name evidence="1" type="ORF">DI536_23000</name>
</gene>
<dbReference type="InterPro" id="IPR008964">
    <property type="entry name" value="Invasin/intimin_cell_adhesion"/>
</dbReference>